<comment type="caution">
    <text evidence="10">The sequence shown here is derived from an EMBL/GenBank/DDBJ whole genome shotgun (WGS) entry which is preliminary data.</text>
</comment>
<dbReference type="InterPro" id="IPR006630">
    <property type="entry name" value="La_HTH"/>
</dbReference>
<comment type="subcellular location">
    <subcellularLocation>
        <location evidence="1">Nucleus</location>
    </subcellularLocation>
</comment>
<dbReference type="GO" id="GO:0003729">
    <property type="term" value="F:mRNA binding"/>
    <property type="evidence" value="ECO:0007669"/>
    <property type="project" value="TreeGrafter"/>
</dbReference>
<dbReference type="PROSITE" id="PS50102">
    <property type="entry name" value="RRM"/>
    <property type="match status" value="1"/>
</dbReference>
<dbReference type="Pfam" id="PF08777">
    <property type="entry name" value="RRM_3"/>
    <property type="match status" value="1"/>
</dbReference>
<keyword evidence="3" id="KW-0539">Nucleus</keyword>
<name>A0AAE1TTF8_9EUCA</name>
<dbReference type="PANTHER" id="PTHR22792">
    <property type="entry name" value="LUPUS LA PROTEIN-RELATED"/>
    <property type="match status" value="1"/>
</dbReference>
<evidence type="ECO:0000259" key="7">
    <source>
        <dbReference type="PROSITE" id="PS50102"/>
    </source>
</evidence>
<dbReference type="GO" id="GO:0005829">
    <property type="term" value="C:cytosol"/>
    <property type="evidence" value="ECO:0007669"/>
    <property type="project" value="TreeGrafter"/>
</dbReference>
<dbReference type="GO" id="GO:0010494">
    <property type="term" value="C:cytoplasmic stress granule"/>
    <property type="evidence" value="ECO:0007669"/>
    <property type="project" value="TreeGrafter"/>
</dbReference>
<dbReference type="Proteomes" id="UP001292094">
    <property type="component" value="Unassembled WGS sequence"/>
</dbReference>
<organism evidence="10 11">
    <name type="scientific">Petrolisthes manimaculis</name>
    <dbReference type="NCBI Taxonomy" id="1843537"/>
    <lineage>
        <taxon>Eukaryota</taxon>
        <taxon>Metazoa</taxon>
        <taxon>Ecdysozoa</taxon>
        <taxon>Arthropoda</taxon>
        <taxon>Crustacea</taxon>
        <taxon>Multicrustacea</taxon>
        <taxon>Malacostraca</taxon>
        <taxon>Eumalacostraca</taxon>
        <taxon>Eucarida</taxon>
        <taxon>Decapoda</taxon>
        <taxon>Pleocyemata</taxon>
        <taxon>Anomura</taxon>
        <taxon>Galatheoidea</taxon>
        <taxon>Porcellanidae</taxon>
        <taxon>Petrolisthes</taxon>
    </lineage>
</organism>
<dbReference type="Gene3D" id="1.10.10.10">
    <property type="entry name" value="Winged helix-like DNA-binding domain superfamily/Winged helix DNA-binding domain"/>
    <property type="match status" value="1"/>
</dbReference>
<feature type="domain" description="HTH La-type RNA-binding" evidence="8">
    <location>
        <begin position="15"/>
        <end position="107"/>
    </location>
</feature>
<evidence type="ECO:0000259" key="9">
    <source>
        <dbReference type="PROSITE" id="PS51939"/>
    </source>
</evidence>
<feature type="domain" description="RRM" evidence="7">
    <location>
        <begin position="120"/>
        <end position="219"/>
    </location>
</feature>
<dbReference type="SMART" id="SM00715">
    <property type="entry name" value="LA"/>
    <property type="match status" value="1"/>
</dbReference>
<dbReference type="Gene3D" id="3.30.70.330">
    <property type="match status" value="2"/>
</dbReference>
<dbReference type="AlphaFoldDB" id="A0AAE1TTF8"/>
<evidence type="ECO:0000256" key="6">
    <source>
        <dbReference type="SAM" id="MobiDB-lite"/>
    </source>
</evidence>
<dbReference type="InterPro" id="IPR000504">
    <property type="entry name" value="RRM_dom"/>
</dbReference>
<dbReference type="PANTHER" id="PTHR22792:SF166">
    <property type="entry name" value="LUPUS LA PROTEIN HOMOLOG"/>
    <property type="match status" value="1"/>
</dbReference>
<dbReference type="InterPro" id="IPR014886">
    <property type="entry name" value="La_xRRM"/>
</dbReference>
<feature type="coiled-coil region" evidence="5">
    <location>
        <begin position="202"/>
        <end position="229"/>
    </location>
</feature>
<dbReference type="InterPro" id="IPR036388">
    <property type="entry name" value="WH-like_DNA-bd_sf"/>
</dbReference>
<evidence type="ECO:0000259" key="8">
    <source>
        <dbReference type="PROSITE" id="PS50961"/>
    </source>
</evidence>
<feature type="region of interest" description="Disordered" evidence="6">
    <location>
        <begin position="336"/>
        <end position="365"/>
    </location>
</feature>
<dbReference type="PROSITE" id="PS50961">
    <property type="entry name" value="HTH_LA"/>
    <property type="match status" value="1"/>
</dbReference>
<dbReference type="InterPro" id="IPR036390">
    <property type="entry name" value="WH_DNA-bd_sf"/>
</dbReference>
<keyword evidence="11" id="KW-1185">Reference proteome</keyword>
<evidence type="ECO:0000256" key="1">
    <source>
        <dbReference type="ARBA" id="ARBA00004123"/>
    </source>
</evidence>
<sequence>MTEGEAATNGHKAEGEQSGDLSVKIVRQIQYYFGDYNLPRDKFLRQEIKNDDGWIPLDTMLKFKRLATLTTDKAVITTALKDATECFMEVDDGNEKIRRSPSQPLPAQGEEELREEALKRTVYCKGFPKDGSTTLDKLLEYFKKYGPYETVLMRYFFSKEEKKQGFKGSVLVVFRTEEKAKEFKELSEVTYEGTNLLRKWYADYMEEKKKEIEERKARKEAKKKMNQQDDGDKEALEKIEEMELPKGTFLHFSGLPEGGDASREDVKAALGDNAEQCAWVDYSIGKTEGYLRLKEEESNKTVFEKHSGKIKVKDVEVELRLVEGEEEEAQLKKMREARSRARVNSLGKKRRMGGGRGGAFKKRRT</sequence>
<evidence type="ECO:0000313" key="10">
    <source>
        <dbReference type="EMBL" id="KAK4294619.1"/>
    </source>
</evidence>
<dbReference type="EMBL" id="JAWZYT010004244">
    <property type="protein sequence ID" value="KAK4294619.1"/>
    <property type="molecule type" value="Genomic_DNA"/>
</dbReference>
<dbReference type="CDD" id="cd08028">
    <property type="entry name" value="LARP_3"/>
    <property type="match status" value="1"/>
</dbReference>
<dbReference type="GO" id="GO:0045727">
    <property type="term" value="P:positive regulation of translation"/>
    <property type="evidence" value="ECO:0007669"/>
    <property type="project" value="TreeGrafter"/>
</dbReference>
<dbReference type="PROSITE" id="PS51939">
    <property type="entry name" value="XRRM"/>
    <property type="match status" value="1"/>
</dbReference>
<protein>
    <recommendedName>
        <fullName evidence="12">La protein homolog</fullName>
    </recommendedName>
</protein>
<dbReference type="InterPro" id="IPR045180">
    <property type="entry name" value="La_dom_prot"/>
</dbReference>
<dbReference type="InterPro" id="IPR012677">
    <property type="entry name" value="Nucleotide-bd_a/b_plait_sf"/>
</dbReference>
<dbReference type="GO" id="GO:0008033">
    <property type="term" value="P:tRNA processing"/>
    <property type="evidence" value="ECO:0007669"/>
    <property type="project" value="TreeGrafter"/>
</dbReference>
<dbReference type="Pfam" id="PF00076">
    <property type="entry name" value="RRM_1"/>
    <property type="match status" value="1"/>
</dbReference>
<evidence type="ECO:0000313" key="11">
    <source>
        <dbReference type="Proteomes" id="UP001292094"/>
    </source>
</evidence>
<feature type="compositionally biased region" description="Basic residues" evidence="6">
    <location>
        <begin position="347"/>
        <end position="365"/>
    </location>
</feature>
<reference evidence="10" key="1">
    <citation type="submission" date="2023-11" db="EMBL/GenBank/DDBJ databases">
        <title>Genome assemblies of two species of porcelain crab, Petrolisthes cinctipes and Petrolisthes manimaculis (Anomura: Porcellanidae).</title>
        <authorList>
            <person name="Angst P."/>
        </authorList>
    </citation>
    <scope>NUCLEOTIDE SEQUENCE</scope>
    <source>
        <strain evidence="10">PB745_02</strain>
        <tissue evidence="10">Gill</tissue>
    </source>
</reference>
<dbReference type="SUPFAM" id="SSF54928">
    <property type="entry name" value="RNA-binding domain, RBD"/>
    <property type="match status" value="1"/>
</dbReference>
<gene>
    <name evidence="10" type="ORF">Pmani_032765</name>
</gene>
<dbReference type="CDD" id="cd12291">
    <property type="entry name" value="RRM1_La"/>
    <property type="match status" value="1"/>
</dbReference>
<dbReference type="PRINTS" id="PR00302">
    <property type="entry name" value="LUPUSLA"/>
</dbReference>
<dbReference type="SUPFAM" id="SSF46785">
    <property type="entry name" value="Winged helix' DNA-binding domain"/>
    <property type="match status" value="1"/>
</dbReference>
<feature type="domain" description="XRRM" evidence="9">
    <location>
        <begin position="243"/>
        <end position="365"/>
    </location>
</feature>
<dbReference type="InterPro" id="IPR035979">
    <property type="entry name" value="RBD_domain_sf"/>
</dbReference>
<dbReference type="GO" id="GO:1990904">
    <property type="term" value="C:ribonucleoprotein complex"/>
    <property type="evidence" value="ECO:0007669"/>
    <property type="project" value="UniProtKB-UniRule"/>
</dbReference>
<proteinExistence type="predicted"/>
<keyword evidence="5" id="KW-0175">Coiled coil</keyword>
<dbReference type="SMART" id="SM00360">
    <property type="entry name" value="RRM"/>
    <property type="match status" value="1"/>
</dbReference>
<dbReference type="InterPro" id="IPR002344">
    <property type="entry name" value="Lupus_La"/>
</dbReference>
<evidence type="ECO:0000256" key="3">
    <source>
        <dbReference type="ARBA" id="ARBA00023242"/>
    </source>
</evidence>
<evidence type="ECO:0000256" key="4">
    <source>
        <dbReference type="PROSITE-ProRule" id="PRU00332"/>
    </source>
</evidence>
<accession>A0AAE1TTF8</accession>
<evidence type="ECO:0000256" key="2">
    <source>
        <dbReference type="ARBA" id="ARBA00022884"/>
    </source>
</evidence>
<evidence type="ECO:0008006" key="12">
    <source>
        <dbReference type="Google" id="ProtNLM"/>
    </source>
</evidence>
<dbReference type="Pfam" id="PF05383">
    <property type="entry name" value="La"/>
    <property type="match status" value="1"/>
</dbReference>
<keyword evidence="2 4" id="KW-0694">RNA-binding</keyword>
<dbReference type="GO" id="GO:0005634">
    <property type="term" value="C:nucleus"/>
    <property type="evidence" value="ECO:0007669"/>
    <property type="project" value="UniProtKB-SubCell"/>
</dbReference>
<evidence type="ECO:0000256" key="5">
    <source>
        <dbReference type="SAM" id="Coils"/>
    </source>
</evidence>